<feature type="transmembrane region" description="Helical" evidence="1">
    <location>
        <begin position="88"/>
        <end position="110"/>
    </location>
</feature>
<dbReference type="AlphaFoldDB" id="A0A7C8ZQG4"/>
<evidence type="ECO:0000256" key="1">
    <source>
        <dbReference type="SAM" id="Phobius"/>
    </source>
</evidence>
<keyword evidence="1" id="KW-1133">Transmembrane helix</keyword>
<keyword evidence="1" id="KW-0812">Transmembrane</keyword>
<name>A0A7C8ZQG4_OPUST</name>
<sequence length="111" mass="12314">MKIAPDQLVELKRGVIRLGFQTGENRANPFQSDYSTEPEEQRSNRDYTSCIGVSMAMVVCNSSFLSRVSSHSPLCSPPLRFAGDGQRYHAYGLAMVFAAYCLCSLSAYVYV</sequence>
<proteinExistence type="predicted"/>
<evidence type="ECO:0000313" key="2">
    <source>
        <dbReference type="EMBL" id="MBA4647733.1"/>
    </source>
</evidence>
<organism evidence="2">
    <name type="scientific">Opuntia streptacantha</name>
    <name type="common">Prickly pear cactus</name>
    <name type="synonym">Opuntia cardona</name>
    <dbReference type="NCBI Taxonomy" id="393608"/>
    <lineage>
        <taxon>Eukaryota</taxon>
        <taxon>Viridiplantae</taxon>
        <taxon>Streptophyta</taxon>
        <taxon>Embryophyta</taxon>
        <taxon>Tracheophyta</taxon>
        <taxon>Spermatophyta</taxon>
        <taxon>Magnoliopsida</taxon>
        <taxon>eudicotyledons</taxon>
        <taxon>Gunneridae</taxon>
        <taxon>Pentapetalae</taxon>
        <taxon>Caryophyllales</taxon>
        <taxon>Cactineae</taxon>
        <taxon>Cactaceae</taxon>
        <taxon>Opuntioideae</taxon>
        <taxon>Opuntia</taxon>
    </lineage>
</organism>
<reference evidence="2" key="2">
    <citation type="submission" date="2020-07" db="EMBL/GenBank/DDBJ databases">
        <authorList>
            <person name="Vera ALvarez R."/>
            <person name="Arias-Moreno D.M."/>
            <person name="Jimenez-Jacinto V."/>
            <person name="Jimenez-Bremont J.F."/>
            <person name="Swaminathan K."/>
            <person name="Moose S.P."/>
            <person name="Guerrero-Gonzalez M.L."/>
            <person name="Marino-Ramirez L."/>
            <person name="Landsman D."/>
            <person name="Rodriguez-Kessler M."/>
            <person name="Delgado-Sanchez P."/>
        </authorList>
    </citation>
    <scope>NUCLEOTIDE SEQUENCE</scope>
    <source>
        <tissue evidence="2">Cladode</tissue>
    </source>
</reference>
<reference evidence="2" key="1">
    <citation type="journal article" date="2013" name="J. Plant Res.">
        <title>Effect of fungi and light on seed germination of three Opuntia species from semiarid lands of central Mexico.</title>
        <authorList>
            <person name="Delgado-Sanchez P."/>
            <person name="Jimenez-Bremont J.F."/>
            <person name="Guerrero-Gonzalez Mde L."/>
            <person name="Flores J."/>
        </authorList>
    </citation>
    <scope>NUCLEOTIDE SEQUENCE</scope>
    <source>
        <tissue evidence="2">Cladode</tissue>
    </source>
</reference>
<protein>
    <submittedName>
        <fullName evidence="2">Uncharacterized protein</fullName>
    </submittedName>
</protein>
<keyword evidence="1" id="KW-0472">Membrane</keyword>
<dbReference type="EMBL" id="GISG01152057">
    <property type="protein sequence ID" value="MBA4647733.1"/>
    <property type="molecule type" value="Transcribed_RNA"/>
</dbReference>
<accession>A0A7C8ZQG4</accession>